<keyword evidence="4" id="KW-1185">Reference proteome</keyword>
<keyword evidence="1" id="KW-1133">Transmembrane helix</keyword>
<keyword evidence="1" id="KW-0812">Transmembrane</keyword>
<feature type="domain" description="SWIM-type" evidence="2">
    <location>
        <begin position="34"/>
        <end position="47"/>
    </location>
</feature>
<feature type="non-terminal residue" evidence="3">
    <location>
        <position position="97"/>
    </location>
</feature>
<accession>A0A843VFZ2</accession>
<feature type="domain" description="SWIM-type" evidence="2">
    <location>
        <begin position="11"/>
        <end position="24"/>
    </location>
</feature>
<protein>
    <recommendedName>
        <fullName evidence="2">SWIM-type domain-containing protein</fullName>
    </recommendedName>
</protein>
<feature type="non-terminal residue" evidence="3">
    <location>
        <position position="1"/>
    </location>
</feature>
<organism evidence="3 4">
    <name type="scientific">Colocasia esculenta</name>
    <name type="common">Wild taro</name>
    <name type="synonym">Arum esculentum</name>
    <dbReference type="NCBI Taxonomy" id="4460"/>
    <lineage>
        <taxon>Eukaryota</taxon>
        <taxon>Viridiplantae</taxon>
        <taxon>Streptophyta</taxon>
        <taxon>Embryophyta</taxon>
        <taxon>Tracheophyta</taxon>
        <taxon>Spermatophyta</taxon>
        <taxon>Magnoliopsida</taxon>
        <taxon>Liliopsida</taxon>
        <taxon>Araceae</taxon>
        <taxon>Aroideae</taxon>
        <taxon>Colocasieae</taxon>
        <taxon>Colocasia</taxon>
    </lineage>
</organism>
<name>A0A843VFZ2_COLES</name>
<evidence type="ECO:0000313" key="4">
    <source>
        <dbReference type="Proteomes" id="UP000652761"/>
    </source>
</evidence>
<evidence type="ECO:0000313" key="3">
    <source>
        <dbReference type="EMBL" id="MQL95561.1"/>
    </source>
</evidence>
<comment type="caution">
    <text evidence="3">The sequence shown here is derived from an EMBL/GenBank/DDBJ whole genome shotgun (WGS) entry which is preliminary data.</text>
</comment>
<evidence type="ECO:0000256" key="1">
    <source>
        <dbReference type="SAM" id="Phobius"/>
    </source>
</evidence>
<proteinExistence type="predicted"/>
<dbReference type="Pfam" id="PF04434">
    <property type="entry name" value="SWIM"/>
    <property type="match status" value="2"/>
</dbReference>
<dbReference type="AlphaFoldDB" id="A0A843VFZ2"/>
<feature type="transmembrane region" description="Helical" evidence="1">
    <location>
        <begin position="52"/>
        <end position="73"/>
    </location>
</feature>
<dbReference type="GO" id="GO:0008270">
    <property type="term" value="F:zinc ion binding"/>
    <property type="evidence" value="ECO:0007669"/>
    <property type="project" value="InterPro"/>
</dbReference>
<dbReference type="Proteomes" id="UP000652761">
    <property type="component" value="Unassembled WGS sequence"/>
</dbReference>
<dbReference type="InterPro" id="IPR007527">
    <property type="entry name" value="Znf_SWIM"/>
</dbReference>
<dbReference type="EMBL" id="NMUH01001804">
    <property type="protein sequence ID" value="MQL95561.1"/>
    <property type="molecule type" value="Genomic_DNA"/>
</dbReference>
<gene>
    <name evidence="3" type="ORF">Taro_028221</name>
</gene>
<keyword evidence="1" id="KW-0472">Membrane</keyword>
<sequence length="97" mass="11441">VRRAMWIPILLKYPCSHLLRVLNVRRAMWVPILFKYPCSHLLRILNAEERNLLGKFPVVLFLPLLPSLPYGFWLPFSSLRSPPLLSRITHPSCHQER</sequence>
<reference evidence="3" key="1">
    <citation type="submission" date="2017-07" db="EMBL/GenBank/DDBJ databases">
        <title>Taro Niue Genome Assembly and Annotation.</title>
        <authorList>
            <person name="Atibalentja N."/>
            <person name="Keating K."/>
            <person name="Fields C.J."/>
        </authorList>
    </citation>
    <scope>NUCLEOTIDE SEQUENCE</scope>
    <source>
        <strain evidence="3">Niue_2</strain>
        <tissue evidence="3">Leaf</tissue>
    </source>
</reference>
<evidence type="ECO:0000259" key="2">
    <source>
        <dbReference type="Pfam" id="PF04434"/>
    </source>
</evidence>